<keyword evidence="4" id="KW-1185">Reference proteome</keyword>
<dbReference type="Pfam" id="PF00149">
    <property type="entry name" value="Metallophos"/>
    <property type="match status" value="1"/>
</dbReference>
<dbReference type="PANTHER" id="PTHR30337">
    <property type="entry name" value="COMPONENT OF ATP-DEPENDENT DSDNA EXONUCLEASE"/>
    <property type="match status" value="1"/>
</dbReference>
<evidence type="ECO:0000259" key="2">
    <source>
        <dbReference type="Pfam" id="PF00149"/>
    </source>
</evidence>
<comment type="caution">
    <text evidence="3">The sequence shown here is derived from an EMBL/GenBank/DDBJ whole genome shotgun (WGS) entry which is preliminary data.</text>
</comment>
<dbReference type="InterPro" id="IPR014576">
    <property type="entry name" value="Pesterase_YhaO"/>
</dbReference>
<evidence type="ECO:0000313" key="4">
    <source>
        <dbReference type="Proteomes" id="UP001218246"/>
    </source>
</evidence>
<dbReference type="PIRSF" id="PIRSF033091">
    <property type="entry name" value="Pesterase_YhaO"/>
    <property type="match status" value="1"/>
</dbReference>
<evidence type="ECO:0000313" key="3">
    <source>
        <dbReference type="EMBL" id="MDG5753887.1"/>
    </source>
</evidence>
<gene>
    <name evidence="3" type="ORF">P6P90_07865</name>
</gene>
<dbReference type="InterPro" id="IPR004843">
    <property type="entry name" value="Calcineurin-like_PHP"/>
</dbReference>
<dbReference type="EMBL" id="JARULN010000005">
    <property type="protein sequence ID" value="MDG5753887.1"/>
    <property type="molecule type" value="Genomic_DNA"/>
</dbReference>
<dbReference type="GO" id="GO:0004527">
    <property type="term" value="F:exonuclease activity"/>
    <property type="evidence" value="ECO:0007669"/>
    <property type="project" value="UniProtKB-KW"/>
</dbReference>
<dbReference type="Proteomes" id="UP001218246">
    <property type="component" value="Unassembled WGS sequence"/>
</dbReference>
<sequence length="406" mass="46998">MTSLTFIHAADLHLDSPFKGMQGQVPLWLFEKMRESTFRSFTRIIDKAIVERVDFVILAGDLYDAETRSLRAQLFVRDQLKRLEEYGIQVYIIHGNHDHLGGNWEGISFSRNVHVFSQPYVEQKLYYRDGVLLAALYGFSYHQKAVRDNMTAQYKKMGDAPFHIGLLHGSLESDEDHSRYAPFSIRELQEKNFDYWALGHIHKRSIVGHHPPIVYPGNIQGRHRKELGEKGCYLVRMEADFVTQTFIPTSDLIWHEIEVSIENLEHIDALLQACYQALNTIRNPEGGALVSLIFSGCGELSFYLKQELDEFIHILQSTEEREDFVYIIKYENHTISHKALRAQLDNPFFASLLGEGSQFNDMDSILRPLRTSASGRQIEMFSEDEKQDIQKEAKRILLRMIGEVER</sequence>
<dbReference type="PANTHER" id="PTHR30337:SF7">
    <property type="entry name" value="PHOSPHOESTERASE"/>
    <property type="match status" value="1"/>
</dbReference>
<organism evidence="3 4">
    <name type="scientific">Ectobacillus antri</name>
    <dbReference type="NCBI Taxonomy" id="2486280"/>
    <lineage>
        <taxon>Bacteria</taxon>
        <taxon>Bacillati</taxon>
        <taxon>Bacillota</taxon>
        <taxon>Bacilli</taxon>
        <taxon>Bacillales</taxon>
        <taxon>Bacillaceae</taxon>
        <taxon>Ectobacillus</taxon>
    </lineage>
</organism>
<keyword evidence="1 3" id="KW-0378">Hydrolase</keyword>
<dbReference type="SUPFAM" id="SSF56300">
    <property type="entry name" value="Metallo-dependent phosphatases"/>
    <property type="match status" value="1"/>
</dbReference>
<dbReference type="InterPro" id="IPR041796">
    <property type="entry name" value="Mre11_N"/>
</dbReference>
<dbReference type="Gene3D" id="3.60.21.10">
    <property type="match status" value="1"/>
</dbReference>
<dbReference type="InterPro" id="IPR029052">
    <property type="entry name" value="Metallo-depent_PP-like"/>
</dbReference>
<name>A0ABT6H3F6_9BACI</name>
<keyword evidence="3" id="KW-0269">Exonuclease</keyword>
<protein>
    <submittedName>
        <fullName evidence="3">DNA repair exonuclease</fullName>
        <ecNumber evidence="3">3.1.-.-</ecNumber>
    </submittedName>
</protein>
<dbReference type="InterPro" id="IPR050535">
    <property type="entry name" value="DNA_Repair-Maintenance_Comp"/>
</dbReference>
<proteinExistence type="predicted"/>
<evidence type="ECO:0000256" key="1">
    <source>
        <dbReference type="ARBA" id="ARBA00022801"/>
    </source>
</evidence>
<reference evidence="3 4" key="1">
    <citation type="submission" date="2023-04" db="EMBL/GenBank/DDBJ databases">
        <title>Ectobacillus antri isolated from activated sludge.</title>
        <authorList>
            <person name="Yan P."/>
            <person name="Liu X."/>
        </authorList>
    </citation>
    <scope>NUCLEOTIDE SEQUENCE [LARGE SCALE GENOMIC DNA]</scope>
    <source>
        <strain evidence="3 4">C18H</strain>
    </source>
</reference>
<keyword evidence="3" id="KW-0540">Nuclease</keyword>
<feature type="domain" description="Calcineurin-like phosphoesterase" evidence="2">
    <location>
        <begin position="5"/>
        <end position="203"/>
    </location>
</feature>
<dbReference type="EC" id="3.1.-.-" evidence="3"/>
<dbReference type="RefSeq" id="WP_124565246.1">
    <property type="nucleotide sequence ID" value="NZ_JARRRY010000003.1"/>
</dbReference>
<accession>A0ABT6H3F6</accession>
<dbReference type="CDD" id="cd00840">
    <property type="entry name" value="MPP_Mre11_N"/>
    <property type="match status" value="1"/>
</dbReference>